<dbReference type="AlphaFoldDB" id="A0A0K2U8K0"/>
<reference evidence="1" key="1">
    <citation type="submission" date="2014-05" db="EMBL/GenBank/DDBJ databases">
        <authorList>
            <person name="Chronopoulou M."/>
        </authorList>
    </citation>
    <scope>NUCLEOTIDE SEQUENCE</scope>
    <source>
        <tissue evidence="1">Whole organism</tissue>
    </source>
</reference>
<accession>A0A0K2U8K0</accession>
<evidence type="ECO:0000313" key="1">
    <source>
        <dbReference type="EMBL" id="CDW34031.1"/>
    </source>
</evidence>
<organism evidence="1">
    <name type="scientific">Lepeophtheirus salmonis</name>
    <name type="common">Salmon louse</name>
    <name type="synonym">Caligus salmonis</name>
    <dbReference type="NCBI Taxonomy" id="72036"/>
    <lineage>
        <taxon>Eukaryota</taxon>
        <taxon>Metazoa</taxon>
        <taxon>Ecdysozoa</taxon>
        <taxon>Arthropoda</taxon>
        <taxon>Crustacea</taxon>
        <taxon>Multicrustacea</taxon>
        <taxon>Hexanauplia</taxon>
        <taxon>Copepoda</taxon>
        <taxon>Siphonostomatoida</taxon>
        <taxon>Caligidae</taxon>
        <taxon>Lepeophtheirus</taxon>
    </lineage>
</organism>
<name>A0A0K2U8K0_LEPSM</name>
<sequence length="65" mass="7567">MILVICSLNINSLIAEPRKTELMKYLRFLDWPDIIVLVDTRTSIKSSYGNPNFYDIFESHSNENS</sequence>
<dbReference type="EMBL" id="HACA01016670">
    <property type="protein sequence ID" value="CDW34031.1"/>
    <property type="molecule type" value="Transcribed_RNA"/>
</dbReference>
<protein>
    <submittedName>
        <fullName evidence="1">Uncharacterized protein</fullName>
    </submittedName>
</protein>
<proteinExistence type="predicted"/>